<keyword evidence="1" id="KW-0732">Signal</keyword>
<dbReference type="EMBL" id="JBGFUD010004051">
    <property type="protein sequence ID" value="MFH4979316.1"/>
    <property type="molecule type" value="Genomic_DNA"/>
</dbReference>
<feature type="chain" id="PRO_5044840948" description="SCP domain-containing protein" evidence="1">
    <location>
        <begin position="19"/>
        <end position="254"/>
    </location>
</feature>
<dbReference type="InterPro" id="IPR035940">
    <property type="entry name" value="CAP_sf"/>
</dbReference>
<dbReference type="PANTHER" id="PTHR10334">
    <property type="entry name" value="CYSTEINE-RICH SECRETORY PROTEIN-RELATED"/>
    <property type="match status" value="1"/>
</dbReference>
<dbReference type="Proteomes" id="UP001608902">
    <property type="component" value="Unassembled WGS sequence"/>
</dbReference>
<dbReference type="InterPro" id="IPR001283">
    <property type="entry name" value="CRISP-related"/>
</dbReference>
<reference evidence="3 4" key="1">
    <citation type="submission" date="2024-08" db="EMBL/GenBank/DDBJ databases">
        <title>Gnathostoma spinigerum genome.</title>
        <authorList>
            <person name="Gonzalez-Bertolin B."/>
            <person name="Monzon S."/>
            <person name="Zaballos A."/>
            <person name="Jimenez P."/>
            <person name="Dekumyoy P."/>
            <person name="Varona S."/>
            <person name="Cuesta I."/>
            <person name="Sumanam S."/>
            <person name="Adisakwattana P."/>
            <person name="Gasser R.B."/>
            <person name="Hernandez-Gonzalez A."/>
            <person name="Young N.D."/>
            <person name="Perteguer M.J."/>
        </authorList>
    </citation>
    <scope>NUCLEOTIDE SEQUENCE [LARGE SCALE GENOMIC DNA]</scope>
    <source>
        <strain evidence="3">AL3</strain>
        <tissue evidence="3">Liver</tissue>
    </source>
</reference>
<evidence type="ECO:0000256" key="1">
    <source>
        <dbReference type="SAM" id="SignalP"/>
    </source>
</evidence>
<keyword evidence="4" id="KW-1185">Reference proteome</keyword>
<dbReference type="InterPro" id="IPR014044">
    <property type="entry name" value="CAP_dom"/>
</dbReference>
<accession>A0ABD6EPG3</accession>
<dbReference type="SMART" id="SM00198">
    <property type="entry name" value="SCP"/>
    <property type="match status" value="1"/>
</dbReference>
<proteinExistence type="predicted"/>
<dbReference type="Gene3D" id="3.40.33.10">
    <property type="entry name" value="CAP"/>
    <property type="match status" value="1"/>
</dbReference>
<evidence type="ECO:0000313" key="4">
    <source>
        <dbReference type="Proteomes" id="UP001608902"/>
    </source>
</evidence>
<dbReference type="AlphaFoldDB" id="A0ABD6EPG3"/>
<feature type="signal peptide" evidence="1">
    <location>
        <begin position="1"/>
        <end position="18"/>
    </location>
</feature>
<comment type="caution">
    <text evidence="3">The sequence shown here is derived from an EMBL/GenBank/DDBJ whole genome shotgun (WGS) entry which is preliminary data.</text>
</comment>
<sequence>MSSGHILLLLLLVRASFCFILDGRIVKLTSSESDKQDTFKGSIVETQSIKNGQFHSDLIIDFLLSEEPANEYMKVLLVEKHNKYRRKVRATNMKMMRWSEGLAISAQRHANACDFRHSKGRRNVGENIWAAPYSNYTEAVRLWFEEVSKPQCRCDDAFNYCCGHYLQVVWSKTDKVGCGYARCRDIWGIKYSTYRHIFVCHYNPRGNTIIFNGAGLVFRVPAFKRATNTSDQCSECPAEAPACEDGLCYDPFFK</sequence>
<evidence type="ECO:0000259" key="2">
    <source>
        <dbReference type="SMART" id="SM00198"/>
    </source>
</evidence>
<evidence type="ECO:0000313" key="3">
    <source>
        <dbReference type="EMBL" id="MFH4979316.1"/>
    </source>
</evidence>
<gene>
    <name evidence="3" type="ORF">AB6A40_006025</name>
</gene>
<dbReference type="SUPFAM" id="SSF55797">
    <property type="entry name" value="PR-1-like"/>
    <property type="match status" value="1"/>
</dbReference>
<dbReference type="PRINTS" id="PR00837">
    <property type="entry name" value="V5TPXLIKE"/>
</dbReference>
<organism evidence="3 4">
    <name type="scientific">Gnathostoma spinigerum</name>
    <dbReference type="NCBI Taxonomy" id="75299"/>
    <lineage>
        <taxon>Eukaryota</taxon>
        <taxon>Metazoa</taxon>
        <taxon>Ecdysozoa</taxon>
        <taxon>Nematoda</taxon>
        <taxon>Chromadorea</taxon>
        <taxon>Rhabditida</taxon>
        <taxon>Spirurina</taxon>
        <taxon>Gnathostomatomorpha</taxon>
        <taxon>Gnathostomatoidea</taxon>
        <taxon>Gnathostomatidae</taxon>
        <taxon>Gnathostoma</taxon>
    </lineage>
</organism>
<feature type="domain" description="SCP" evidence="2">
    <location>
        <begin position="71"/>
        <end position="210"/>
    </location>
</feature>
<dbReference type="CDD" id="cd05380">
    <property type="entry name" value="CAP_euk"/>
    <property type="match status" value="1"/>
</dbReference>
<name>A0ABD6EPG3_9BILA</name>
<protein>
    <recommendedName>
        <fullName evidence="2">SCP domain-containing protein</fullName>
    </recommendedName>
</protein>
<dbReference type="Pfam" id="PF00188">
    <property type="entry name" value="CAP"/>
    <property type="match status" value="1"/>
</dbReference>